<proteinExistence type="predicted"/>
<keyword evidence="1" id="KW-0805">Transcription regulation</keyword>
<dbReference type="InterPro" id="IPR036693">
    <property type="entry name" value="TF_LuxR_autoind-bd_dom_sf"/>
</dbReference>
<comment type="caution">
    <text evidence="5">The sequence shown here is derived from an EMBL/GenBank/DDBJ whole genome shotgun (WGS) entry which is preliminary data.</text>
</comment>
<sequence length="159" mass="17560">MQTWFQRLIDLTSASSSEASLKAALSGLVRELGFDCYAYLNVQPVRTYAVSNYPAEWQARYLSRRYTHIDPVVASARARLEAFTWEAGSQRQATSKAVRVFYKEAGDFGIRSGISIPVRTPFGHMSMLTLASSRPSLSLETDIDLVTAATAVAGRRTTT</sequence>
<name>A0A271K896_9HYPH</name>
<keyword evidence="2" id="KW-0238">DNA-binding</keyword>
<evidence type="ECO:0000256" key="3">
    <source>
        <dbReference type="ARBA" id="ARBA00023163"/>
    </source>
</evidence>
<dbReference type="Gene3D" id="3.30.450.80">
    <property type="entry name" value="Transcription factor LuxR-like, autoinducer-binding domain"/>
    <property type="match status" value="1"/>
</dbReference>
<feature type="domain" description="Transcription factor LuxR-like autoinducer-binding" evidence="4">
    <location>
        <begin position="18"/>
        <end position="144"/>
    </location>
</feature>
<keyword evidence="6" id="KW-1185">Reference proteome</keyword>
<dbReference type="GO" id="GO:0003677">
    <property type="term" value="F:DNA binding"/>
    <property type="evidence" value="ECO:0007669"/>
    <property type="project" value="UniProtKB-KW"/>
</dbReference>
<keyword evidence="3" id="KW-0804">Transcription</keyword>
<evidence type="ECO:0000313" key="6">
    <source>
        <dbReference type="Proteomes" id="UP000215931"/>
    </source>
</evidence>
<dbReference type="Proteomes" id="UP000215931">
    <property type="component" value="Unassembled WGS sequence"/>
</dbReference>
<reference evidence="5 6" key="1">
    <citation type="submission" date="2017-08" db="EMBL/GenBank/DDBJ databases">
        <title>Mesorhizobium wenxinae sp. nov., a novel rhizobial species isolated from root nodules of chickpea (Cicer arietinum L.).</title>
        <authorList>
            <person name="Zhang J."/>
        </authorList>
    </citation>
    <scope>NUCLEOTIDE SEQUENCE [LARGE SCALE GENOMIC DNA]</scope>
    <source>
        <strain evidence="6">WYCCWR 10019</strain>
    </source>
</reference>
<dbReference type="SUPFAM" id="SSF75516">
    <property type="entry name" value="Pheromone-binding domain of LuxR-like quorum-sensing transcription factors"/>
    <property type="match status" value="1"/>
</dbReference>
<dbReference type="OrthoDB" id="9803630at2"/>
<evidence type="ECO:0000259" key="4">
    <source>
        <dbReference type="Pfam" id="PF03472"/>
    </source>
</evidence>
<dbReference type="InterPro" id="IPR005143">
    <property type="entry name" value="TF_LuxR_autoind-bd_dom"/>
</dbReference>
<dbReference type="Pfam" id="PF03472">
    <property type="entry name" value="Autoind_bind"/>
    <property type="match status" value="1"/>
</dbReference>
<protein>
    <recommendedName>
        <fullName evidence="4">Transcription factor LuxR-like autoinducer-binding domain-containing protein</fullName>
    </recommendedName>
</protein>
<organism evidence="5 6">
    <name type="scientific">Mesorhizobium wenxiniae</name>
    <dbReference type="NCBI Taxonomy" id="2014805"/>
    <lineage>
        <taxon>Bacteria</taxon>
        <taxon>Pseudomonadati</taxon>
        <taxon>Pseudomonadota</taxon>
        <taxon>Alphaproteobacteria</taxon>
        <taxon>Hyphomicrobiales</taxon>
        <taxon>Phyllobacteriaceae</taxon>
        <taxon>Mesorhizobium</taxon>
    </lineage>
</organism>
<dbReference type="EMBL" id="NPKH01000037">
    <property type="protein sequence ID" value="PAP91993.1"/>
    <property type="molecule type" value="Genomic_DNA"/>
</dbReference>
<evidence type="ECO:0000256" key="2">
    <source>
        <dbReference type="ARBA" id="ARBA00023125"/>
    </source>
</evidence>
<dbReference type="AlphaFoldDB" id="A0A271K896"/>
<evidence type="ECO:0000313" key="5">
    <source>
        <dbReference type="EMBL" id="PAP91993.1"/>
    </source>
</evidence>
<accession>A0A271K896</accession>
<evidence type="ECO:0000256" key="1">
    <source>
        <dbReference type="ARBA" id="ARBA00023015"/>
    </source>
</evidence>
<gene>
    <name evidence="5" type="ORF">CIT31_28760</name>
</gene>